<evidence type="ECO:0000256" key="1">
    <source>
        <dbReference type="SAM" id="Phobius"/>
    </source>
</evidence>
<dbReference type="RefSeq" id="WP_167852767.1">
    <property type="nucleotide sequence ID" value="NZ_RPEM01000012.1"/>
</dbReference>
<feature type="transmembrane region" description="Helical" evidence="1">
    <location>
        <begin position="43"/>
        <end position="61"/>
    </location>
</feature>
<organism evidence="2 3">
    <name type="scientific">Pseudotabrizicola sediminis</name>
    <dbReference type="NCBI Taxonomy" id="2486418"/>
    <lineage>
        <taxon>Bacteria</taxon>
        <taxon>Pseudomonadati</taxon>
        <taxon>Pseudomonadota</taxon>
        <taxon>Alphaproteobacteria</taxon>
        <taxon>Rhodobacterales</taxon>
        <taxon>Paracoccaceae</taxon>
        <taxon>Pseudotabrizicola</taxon>
    </lineage>
</organism>
<accession>A0ABY2KM64</accession>
<dbReference type="Proteomes" id="UP000297741">
    <property type="component" value="Unassembled WGS sequence"/>
</dbReference>
<reference evidence="2 3" key="1">
    <citation type="submission" date="2018-11" db="EMBL/GenBank/DDBJ databases">
        <title>Tabrizicola sp. isolated from sediment of alpine lake.</title>
        <authorList>
            <person name="Liu Z."/>
        </authorList>
    </citation>
    <scope>NUCLEOTIDE SEQUENCE [LARGE SCALE GENOMIC DNA]</scope>
    <source>
        <strain evidence="2 3">DRYC-M-16</strain>
    </source>
</reference>
<keyword evidence="1" id="KW-0472">Membrane</keyword>
<keyword evidence="1" id="KW-0812">Transmembrane</keyword>
<proteinExistence type="predicted"/>
<evidence type="ECO:0008006" key="4">
    <source>
        <dbReference type="Google" id="ProtNLM"/>
    </source>
</evidence>
<comment type="caution">
    <text evidence="2">The sequence shown here is derived from an EMBL/GenBank/DDBJ whole genome shotgun (WGS) entry which is preliminary data.</text>
</comment>
<name>A0ABY2KM64_9RHOB</name>
<gene>
    <name evidence="2" type="ORF">EEB11_15665</name>
</gene>
<dbReference type="EMBL" id="RPEM01000012">
    <property type="protein sequence ID" value="TGD42002.1"/>
    <property type="molecule type" value="Genomic_DNA"/>
</dbReference>
<protein>
    <recommendedName>
        <fullName evidence="4">Flp pilus assembly protein TadG</fullName>
    </recommendedName>
</protein>
<evidence type="ECO:0000313" key="3">
    <source>
        <dbReference type="Proteomes" id="UP000297741"/>
    </source>
</evidence>
<sequence length="213" mass="24311">MNHPEDNWNIMMRPKFIKNSLNHLRSSLRGFTRNEDGLASAEMMMMLPLYLFCILGTFTYWDAFDVANRSQKAAYSVSDLLTRNQDMQGVPEVYVEGMFSTMQYMMGDTLPTRTRVTSVFFDDTNGYRVLWSRSSTTTLPRLTTSSLTTIQGHLPVMFDGDALIVVEATVDFEPMFSLTNWAMQALDLDSMYHVVVTRPRFMSKICLRGVACG</sequence>
<keyword evidence="1" id="KW-1133">Transmembrane helix</keyword>
<evidence type="ECO:0000313" key="2">
    <source>
        <dbReference type="EMBL" id="TGD42002.1"/>
    </source>
</evidence>
<keyword evidence="3" id="KW-1185">Reference proteome</keyword>